<dbReference type="EMBL" id="JBHSDK010000015">
    <property type="protein sequence ID" value="MFC4335666.1"/>
    <property type="molecule type" value="Genomic_DNA"/>
</dbReference>
<dbReference type="InterPro" id="IPR003180">
    <property type="entry name" value="MPG"/>
</dbReference>
<dbReference type="NCBIfam" id="NF002003">
    <property type="entry name" value="PRK00802.1-3"/>
    <property type="match status" value="1"/>
</dbReference>
<dbReference type="RefSeq" id="WP_380620755.1">
    <property type="nucleotide sequence ID" value="NZ_JBHSDK010000015.1"/>
</dbReference>
<comment type="caution">
    <text evidence="6">The sequence shown here is derived from an EMBL/GenBank/DDBJ whole genome shotgun (WGS) entry which is preliminary data.</text>
</comment>
<comment type="similarity">
    <text evidence="1 5">Belongs to the DNA glycosylase MPG family.</text>
</comment>
<keyword evidence="3 5" id="KW-0378">Hydrolase</keyword>
<evidence type="ECO:0000256" key="5">
    <source>
        <dbReference type="HAMAP-Rule" id="MF_00527"/>
    </source>
</evidence>
<evidence type="ECO:0000313" key="7">
    <source>
        <dbReference type="Proteomes" id="UP001595823"/>
    </source>
</evidence>
<evidence type="ECO:0000256" key="3">
    <source>
        <dbReference type="ARBA" id="ARBA00022801"/>
    </source>
</evidence>
<dbReference type="InterPro" id="IPR011034">
    <property type="entry name" value="Formyl_transferase-like_C_sf"/>
</dbReference>
<evidence type="ECO:0000256" key="1">
    <source>
        <dbReference type="ARBA" id="ARBA00009232"/>
    </source>
</evidence>
<dbReference type="InterPro" id="IPR036995">
    <property type="entry name" value="MPG_sf"/>
</dbReference>
<dbReference type="PANTHER" id="PTHR10429:SF0">
    <property type="entry name" value="DNA-3-METHYLADENINE GLYCOSYLASE"/>
    <property type="match status" value="1"/>
</dbReference>
<dbReference type="GO" id="GO:0016798">
    <property type="term" value="F:hydrolase activity, acting on glycosyl bonds"/>
    <property type="evidence" value="ECO:0007669"/>
    <property type="project" value="UniProtKB-KW"/>
</dbReference>
<name>A0ABV8TZ71_9ACTN</name>
<keyword evidence="2 5" id="KW-0227">DNA damage</keyword>
<keyword evidence="7" id="KW-1185">Reference proteome</keyword>
<organism evidence="6 7">
    <name type="scientific">Salininema proteolyticum</name>
    <dbReference type="NCBI Taxonomy" id="1607685"/>
    <lineage>
        <taxon>Bacteria</taxon>
        <taxon>Bacillati</taxon>
        <taxon>Actinomycetota</taxon>
        <taxon>Actinomycetes</taxon>
        <taxon>Glycomycetales</taxon>
        <taxon>Glycomycetaceae</taxon>
        <taxon>Salininema</taxon>
    </lineage>
</organism>
<keyword evidence="6" id="KW-0326">Glycosidase</keyword>
<proteinExistence type="inferred from homology"/>
<accession>A0ABV8TZ71</accession>
<evidence type="ECO:0000256" key="2">
    <source>
        <dbReference type="ARBA" id="ARBA00022763"/>
    </source>
</evidence>
<dbReference type="NCBIfam" id="TIGR00567">
    <property type="entry name" value="3mg"/>
    <property type="match status" value="1"/>
</dbReference>
<evidence type="ECO:0000256" key="4">
    <source>
        <dbReference type="ARBA" id="ARBA00023204"/>
    </source>
</evidence>
<dbReference type="Gene3D" id="3.10.300.10">
    <property type="entry name" value="Methylpurine-DNA glycosylase (MPG)"/>
    <property type="match status" value="1"/>
</dbReference>
<dbReference type="Proteomes" id="UP001595823">
    <property type="component" value="Unassembled WGS sequence"/>
</dbReference>
<protein>
    <recommendedName>
        <fullName evidence="5">Putative 3-methyladenine DNA glycosylase</fullName>
        <ecNumber evidence="5">3.2.2.-</ecNumber>
    </recommendedName>
</protein>
<sequence length="191" mass="21120">MRREVASRGFFARDAAEVAPDLLGCTVHGDGVTVRITEVEAYRWDDEASHAFRGPTPANGTMFGPPGHLYVYFTYGMHYCANLVCDREGRGAGVLLRAAEVTGGVERARERRGERVPFRDLARGPARLAQAMGWSRADDGTDMDGRILSPVEPVAVEAGLRVGVRKAADTPWRFWIPGDRYVSDYKRHPKA</sequence>
<dbReference type="SUPFAM" id="SSF50486">
    <property type="entry name" value="FMT C-terminal domain-like"/>
    <property type="match status" value="1"/>
</dbReference>
<dbReference type="PANTHER" id="PTHR10429">
    <property type="entry name" value="DNA-3-METHYLADENINE GLYCOSYLASE"/>
    <property type="match status" value="1"/>
</dbReference>
<gene>
    <name evidence="6" type="ORF">ACFPET_10685</name>
</gene>
<dbReference type="Pfam" id="PF02245">
    <property type="entry name" value="Pur_DNA_glyco"/>
    <property type="match status" value="1"/>
</dbReference>
<keyword evidence="4 5" id="KW-0234">DNA repair</keyword>
<dbReference type="EC" id="3.2.2.-" evidence="5"/>
<reference evidence="7" key="1">
    <citation type="journal article" date="2019" name="Int. J. Syst. Evol. Microbiol.">
        <title>The Global Catalogue of Microorganisms (GCM) 10K type strain sequencing project: providing services to taxonomists for standard genome sequencing and annotation.</title>
        <authorList>
            <consortium name="The Broad Institute Genomics Platform"/>
            <consortium name="The Broad Institute Genome Sequencing Center for Infectious Disease"/>
            <person name="Wu L."/>
            <person name="Ma J."/>
        </authorList>
    </citation>
    <scope>NUCLEOTIDE SEQUENCE [LARGE SCALE GENOMIC DNA]</scope>
    <source>
        <strain evidence="7">IBRC-M 10908</strain>
    </source>
</reference>
<dbReference type="HAMAP" id="MF_00527">
    <property type="entry name" value="3MGH"/>
    <property type="match status" value="1"/>
</dbReference>
<dbReference type="CDD" id="cd00540">
    <property type="entry name" value="AAG"/>
    <property type="match status" value="1"/>
</dbReference>
<evidence type="ECO:0000313" key="6">
    <source>
        <dbReference type="EMBL" id="MFC4335666.1"/>
    </source>
</evidence>